<reference evidence="2 3" key="1">
    <citation type="submission" date="2024-05" db="EMBL/GenBank/DDBJ databases">
        <authorList>
            <person name="Wallberg A."/>
        </authorList>
    </citation>
    <scope>NUCLEOTIDE SEQUENCE [LARGE SCALE GENOMIC DNA]</scope>
</reference>
<keyword evidence="3" id="KW-1185">Reference proteome</keyword>
<keyword evidence="1" id="KW-0175">Coiled coil</keyword>
<gene>
    <name evidence="2" type="ORF">MNOR_LOCUS33547</name>
</gene>
<dbReference type="Proteomes" id="UP001497623">
    <property type="component" value="Unassembled WGS sequence"/>
</dbReference>
<protein>
    <submittedName>
        <fullName evidence="2">Uncharacterized protein</fullName>
    </submittedName>
</protein>
<evidence type="ECO:0000313" key="3">
    <source>
        <dbReference type="Proteomes" id="UP001497623"/>
    </source>
</evidence>
<accession>A0AAV2S888</accession>
<proteinExistence type="predicted"/>
<sequence>MSDFCFAPLKRIKKELRKSIENSRRNIKDTNYYQFSCFKQKHIIGSLILDSNYSCICCDGYQLFQMEICYFHIIINNVTLVLGYNFFRFILVVYILKRILTWWYRRKLSRNERKLEELKEKKEKILEQVMETETYKVAKEILEKYAPEQLRKNLYGKSPLATTPAGAAPRMPTPSSGTEIRRRLVPQTGPGNRGNQLTVRPAAPTGQQIAVPVSPNIQRAIVSPQLQGAPRPG</sequence>
<evidence type="ECO:0000256" key="1">
    <source>
        <dbReference type="SAM" id="Coils"/>
    </source>
</evidence>
<comment type="caution">
    <text evidence="2">The sequence shown here is derived from an EMBL/GenBank/DDBJ whole genome shotgun (WGS) entry which is preliminary data.</text>
</comment>
<dbReference type="AlphaFoldDB" id="A0AAV2S888"/>
<name>A0AAV2S888_MEGNR</name>
<organism evidence="2 3">
    <name type="scientific">Meganyctiphanes norvegica</name>
    <name type="common">Northern krill</name>
    <name type="synonym">Thysanopoda norvegica</name>
    <dbReference type="NCBI Taxonomy" id="48144"/>
    <lineage>
        <taxon>Eukaryota</taxon>
        <taxon>Metazoa</taxon>
        <taxon>Ecdysozoa</taxon>
        <taxon>Arthropoda</taxon>
        <taxon>Crustacea</taxon>
        <taxon>Multicrustacea</taxon>
        <taxon>Malacostraca</taxon>
        <taxon>Eumalacostraca</taxon>
        <taxon>Eucarida</taxon>
        <taxon>Euphausiacea</taxon>
        <taxon>Euphausiidae</taxon>
        <taxon>Meganyctiphanes</taxon>
    </lineage>
</organism>
<feature type="non-terminal residue" evidence="2">
    <location>
        <position position="233"/>
    </location>
</feature>
<evidence type="ECO:0000313" key="2">
    <source>
        <dbReference type="EMBL" id="CAL4167002.1"/>
    </source>
</evidence>
<feature type="coiled-coil region" evidence="1">
    <location>
        <begin position="104"/>
        <end position="135"/>
    </location>
</feature>
<dbReference type="EMBL" id="CAXKWB010048672">
    <property type="protein sequence ID" value="CAL4167002.1"/>
    <property type="molecule type" value="Genomic_DNA"/>
</dbReference>